<keyword evidence="4 10" id="KW-0547">Nucleotide-binding</keyword>
<proteinExistence type="inferred from homology"/>
<dbReference type="Gene3D" id="1.10.3060.10">
    <property type="entry name" value="Helical scaffold and wing domains of SecA"/>
    <property type="match status" value="1"/>
</dbReference>
<dbReference type="InterPro" id="IPR011115">
    <property type="entry name" value="SecA_DEAD"/>
</dbReference>
<evidence type="ECO:0000256" key="8">
    <source>
        <dbReference type="ARBA" id="ARBA00023010"/>
    </source>
</evidence>
<dbReference type="InterPro" id="IPR020937">
    <property type="entry name" value="SecA_CS"/>
</dbReference>
<dbReference type="InterPro" id="IPR036266">
    <property type="entry name" value="SecA_Wing/Scaffold_sf"/>
</dbReference>
<feature type="compositionally biased region" description="Low complexity" evidence="12">
    <location>
        <begin position="1011"/>
        <end position="1027"/>
    </location>
</feature>
<sequence>MFITALVGLLGIKADAFRHHALRHTSVPATFVLSPGGADFRHATNRHVRRPLTQMSIGGLLKPFGAADPLEDLMERNKAAAIEYQGRVDRINRLEDEVENLSDEQLRAKTEEFRDRLASALGVSVSELRTVDDLAKEKAALDGILEEAFAVVREAAWRVLELRHFDVQLLGGMALHDGRLAEMATGEGKTLVATLPAYLNALLGKGAFVVSQNEYLTKRDADTMGQIYKFLGLSVGVVVPGQEREEKKRAYAADVIYATHQELGFDYLRDNLAYSDGAIVLDPAATGRPSPFYYCIVDEADSILIDDARNPLKISQTVGAPLAKYARAAELVQVLQKGRDYEVDEKRQTAFLTDDGLENLADILGMEPYDPSENWVYFVVNAIKAKELFQKDQQYIVEDGRVSIVDSFTGRILEGRRYTDGIQQSIEAKEGVAVSGETQEIASVTYQSLFRLFPRLAGMTGTAFTDAKEFLDFYGLEVMPIPTALPVARRDYPDAVFKTVEAKLNAMLKEVDRAHRTGRPILIGTTSVDLSEKIQAALVESGIDAQVLNARPDSVEREAQVIAQAGRKGKVTVATNMAGRGTDIILGGNPAAMASLKLRSLLRDAIPLPEGASQNRTQQPVEVKEGFYPAPLDEELLAAVGDLTEELRARGDGTMSERALDDLMAMAADQLPTQDDLVLAARGAFEQIKETFQTALENEQEEVRRLGGLYVIGTQRHESRRIDNQLRGRSGRQGDLGASRFFLSVEDDIFRIFGGDKLSGLMSTFKIGDDIPIESNQVTESLNNVQRAAEEYFRDIRKRVFEFDRPMVSQRQEIYGLRRRVLKADDGEVLDIATQFANTAVELTVEEFTSADGQVNGPAILEKLQKVFGESFSTESVRRDGGVTELVADLKAASKASVTARKDQLEQIRPGLFANAFVSCALARFDRHWAEHLQRLGYLKESINVRLLSASAGRRQDSVVTPIQQYEIGANQLFQSLLRDIQRLSHFSLSVNTMERLQQLAPRRGSGPGEAAQPPSVPSQPSAPVAA</sequence>
<dbReference type="InterPro" id="IPR000185">
    <property type="entry name" value="SecA"/>
</dbReference>
<dbReference type="GO" id="GO:0006605">
    <property type="term" value="P:protein targeting"/>
    <property type="evidence" value="ECO:0007669"/>
    <property type="project" value="InterPro"/>
</dbReference>
<dbReference type="OrthoDB" id="419440at2759"/>
<evidence type="ECO:0000259" key="14">
    <source>
        <dbReference type="PROSITE" id="PS51196"/>
    </source>
</evidence>
<accession>A0A0G4GWG1</accession>
<keyword evidence="16" id="KW-1185">Reference proteome</keyword>
<dbReference type="InterPro" id="IPR011116">
    <property type="entry name" value="SecA_Wing/Scaffold"/>
</dbReference>
<comment type="similarity">
    <text evidence="2 10">Belongs to the SecA family.</text>
</comment>
<keyword evidence="9" id="KW-0472">Membrane</keyword>
<dbReference type="Pfam" id="PF07516">
    <property type="entry name" value="SecA_SW"/>
    <property type="match status" value="1"/>
</dbReference>
<evidence type="ECO:0000256" key="7">
    <source>
        <dbReference type="ARBA" id="ARBA00022967"/>
    </source>
</evidence>
<dbReference type="STRING" id="1169540.A0A0G4GWG1"/>
<evidence type="ECO:0000256" key="2">
    <source>
        <dbReference type="ARBA" id="ARBA00007650"/>
    </source>
</evidence>
<dbReference type="GO" id="GO:0016020">
    <property type="term" value="C:membrane"/>
    <property type="evidence" value="ECO:0007669"/>
    <property type="project" value="UniProtKB-SubCell"/>
</dbReference>
<gene>
    <name evidence="15" type="ORF">Vbra_18845</name>
</gene>
<dbReference type="Proteomes" id="UP000041254">
    <property type="component" value="Unassembled WGS sequence"/>
</dbReference>
<dbReference type="InterPro" id="IPR036670">
    <property type="entry name" value="SecA_X-link_sf"/>
</dbReference>
<dbReference type="PANTHER" id="PTHR30612">
    <property type="entry name" value="SECA INNER MEMBRANE COMPONENT OF SEC PROTEIN SECRETION SYSTEM"/>
    <property type="match status" value="1"/>
</dbReference>
<dbReference type="GO" id="GO:0017038">
    <property type="term" value="P:protein import"/>
    <property type="evidence" value="ECO:0007669"/>
    <property type="project" value="InterPro"/>
</dbReference>
<dbReference type="VEuPathDB" id="CryptoDB:Vbra_18845"/>
<feature type="region of interest" description="Disordered" evidence="12">
    <location>
        <begin position="1001"/>
        <end position="1027"/>
    </location>
</feature>
<dbReference type="PROSITE" id="PS01312">
    <property type="entry name" value="SECA"/>
    <property type="match status" value="1"/>
</dbReference>
<dbReference type="SUPFAM" id="SSF81886">
    <property type="entry name" value="Helical scaffold and wing domains of SecA"/>
    <property type="match status" value="1"/>
</dbReference>
<evidence type="ECO:0000256" key="5">
    <source>
        <dbReference type="ARBA" id="ARBA00022840"/>
    </source>
</evidence>
<evidence type="ECO:0000313" key="16">
    <source>
        <dbReference type="Proteomes" id="UP000041254"/>
    </source>
</evidence>
<dbReference type="OMA" id="MVHYDVQ"/>
<dbReference type="InterPro" id="IPR044722">
    <property type="entry name" value="SecA_SF2_C"/>
</dbReference>
<reference evidence="15 16" key="1">
    <citation type="submission" date="2014-11" db="EMBL/GenBank/DDBJ databases">
        <authorList>
            <person name="Zhu J."/>
            <person name="Qi W."/>
            <person name="Song R."/>
        </authorList>
    </citation>
    <scope>NUCLEOTIDE SEQUENCE [LARGE SCALE GENOMIC DNA]</scope>
</reference>
<dbReference type="Pfam" id="PF21090">
    <property type="entry name" value="P-loop_SecA"/>
    <property type="match status" value="1"/>
</dbReference>
<evidence type="ECO:0000313" key="15">
    <source>
        <dbReference type="EMBL" id="CEM35080.1"/>
    </source>
</evidence>
<keyword evidence="5 10" id="KW-0067">ATP-binding</keyword>
<evidence type="ECO:0000256" key="9">
    <source>
        <dbReference type="ARBA" id="ARBA00023136"/>
    </source>
</evidence>
<keyword evidence="7" id="KW-1278">Translocase</keyword>
<dbReference type="SUPFAM" id="SSF52540">
    <property type="entry name" value="P-loop containing nucleoside triphosphate hydrolases"/>
    <property type="match status" value="2"/>
</dbReference>
<dbReference type="Pfam" id="PF01043">
    <property type="entry name" value="SecA_PP_bind"/>
    <property type="match status" value="1"/>
</dbReference>
<feature type="coiled-coil region" evidence="11">
    <location>
        <begin position="84"/>
        <end position="111"/>
    </location>
</feature>
<dbReference type="SUPFAM" id="SSF81767">
    <property type="entry name" value="Pre-protein crosslinking domain of SecA"/>
    <property type="match status" value="1"/>
</dbReference>
<organism evidence="15 16">
    <name type="scientific">Vitrella brassicaformis (strain CCMP3155)</name>
    <dbReference type="NCBI Taxonomy" id="1169540"/>
    <lineage>
        <taxon>Eukaryota</taxon>
        <taxon>Sar</taxon>
        <taxon>Alveolata</taxon>
        <taxon>Colpodellida</taxon>
        <taxon>Vitrellaceae</taxon>
        <taxon>Vitrella</taxon>
    </lineage>
</organism>
<dbReference type="InParanoid" id="A0A0G4GWG1"/>
<evidence type="ECO:0000256" key="11">
    <source>
        <dbReference type="SAM" id="Coils"/>
    </source>
</evidence>
<name>A0A0G4GWG1_VITBC</name>
<dbReference type="NCBIfam" id="TIGR00963">
    <property type="entry name" value="secA"/>
    <property type="match status" value="1"/>
</dbReference>
<dbReference type="PROSITE" id="PS51192">
    <property type="entry name" value="HELICASE_ATP_BIND_1"/>
    <property type="match status" value="1"/>
</dbReference>
<dbReference type="GO" id="GO:0006886">
    <property type="term" value="P:intracellular protein transport"/>
    <property type="evidence" value="ECO:0007669"/>
    <property type="project" value="InterPro"/>
</dbReference>
<dbReference type="SMART" id="SM00957">
    <property type="entry name" value="SecA_DEAD"/>
    <property type="match status" value="1"/>
</dbReference>
<dbReference type="CDD" id="cd17928">
    <property type="entry name" value="DEXDc_SecA"/>
    <property type="match status" value="1"/>
</dbReference>
<dbReference type="PANTHER" id="PTHR30612:SF0">
    <property type="entry name" value="CHLOROPLAST PROTEIN-TRANSPORTING ATPASE"/>
    <property type="match status" value="1"/>
</dbReference>
<dbReference type="Pfam" id="PF07517">
    <property type="entry name" value="SecA_DEAD"/>
    <property type="match status" value="1"/>
</dbReference>
<evidence type="ECO:0000256" key="10">
    <source>
        <dbReference type="RuleBase" id="RU003874"/>
    </source>
</evidence>
<keyword evidence="3 10" id="KW-0813">Transport</keyword>
<evidence type="ECO:0000259" key="13">
    <source>
        <dbReference type="PROSITE" id="PS51192"/>
    </source>
</evidence>
<protein>
    <recommendedName>
        <fullName evidence="10">Protein translocase subunit SecA</fullName>
    </recommendedName>
</protein>
<dbReference type="PRINTS" id="PR00906">
    <property type="entry name" value="SECA"/>
</dbReference>
<dbReference type="InterPro" id="IPR014001">
    <property type="entry name" value="Helicase_ATP-bd"/>
</dbReference>
<dbReference type="InterPro" id="IPR027417">
    <property type="entry name" value="P-loop_NTPase"/>
</dbReference>
<evidence type="ECO:0000256" key="12">
    <source>
        <dbReference type="SAM" id="MobiDB-lite"/>
    </source>
</evidence>
<keyword evidence="11" id="KW-0175">Coiled coil</keyword>
<dbReference type="InterPro" id="IPR011130">
    <property type="entry name" value="SecA_preprotein_X-link_dom"/>
</dbReference>
<dbReference type="Gene3D" id="3.40.50.300">
    <property type="entry name" value="P-loop containing nucleotide triphosphate hydrolases"/>
    <property type="match status" value="2"/>
</dbReference>
<keyword evidence="8 10" id="KW-0811">Translocation</keyword>
<evidence type="ECO:0000256" key="1">
    <source>
        <dbReference type="ARBA" id="ARBA00004170"/>
    </source>
</evidence>
<dbReference type="Gene3D" id="3.90.1440.10">
    <property type="entry name" value="SecA, preprotein cross-linking domain"/>
    <property type="match status" value="1"/>
</dbReference>
<dbReference type="InterPro" id="IPR014018">
    <property type="entry name" value="SecA_motor_DEAD"/>
</dbReference>
<dbReference type="AlphaFoldDB" id="A0A0G4GWG1"/>
<comment type="subcellular location">
    <subcellularLocation>
        <location evidence="1">Membrane</location>
        <topology evidence="1">Peripheral membrane protein</topology>
    </subcellularLocation>
</comment>
<feature type="domain" description="Helicase ATP-binding" evidence="13">
    <location>
        <begin position="170"/>
        <end position="336"/>
    </location>
</feature>
<dbReference type="HAMAP" id="MF_01382">
    <property type="entry name" value="SecA"/>
    <property type="match status" value="1"/>
</dbReference>
<dbReference type="PROSITE" id="PS51196">
    <property type="entry name" value="SECA_MOTOR_DEAD"/>
    <property type="match status" value="1"/>
</dbReference>
<dbReference type="SMART" id="SM00958">
    <property type="entry name" value="SecA_PP_bind"/>
    <property type="match status" value="1"/>
</dbReference>
<evidence type="ECO:0000256" key="6">
    <source>
        <dbReference type="ARBA" id="ARBA00022927"/>
    </source>
</evidence>
<dbReference type="EMBL" id="CDMY01000840">
    <property type="protein sequence ID" value="CEM35080.1"/>
    <property type="molecule type" value="Genomic_DNA"/>
</dbReference>
<dbReference type="CDD" id="cd18803">
    <property type="entry name" value="SF2_C_secA"/>
    <property type="match status" value="1"/>
</dbReference>
<evidence type="ECO:0000256" key="4">
    <source>
        <dbReference type="ARBA" id="ARBA00022741"/>
    </source>
</evidence>
<keyword evidence="6 10" id="KW-0653">Protein transport</keyword>
<feature type="domain" description="SecA family profile" evidence="14">
    <location>
        <begin position="66"/>
        <end position="774"/>
    </location>
</feature>
<dbReference type="GO" id="GO:0005524">
    <property type="term" value="F:ATP binding"/>
    <property type="evidence" value="ECO:0007669"/>
    <property type="project" value="UniProtKB-KW"/>
</dbReference>
<evidence type="ECO:0000256" key="3">
    <source>
        <dbReference type="ARBA" id="ARBA00022448"/>
    </source>
</evidence>